<dbReference type="PROSITE" id="PS50110">
    <property type="entry name" value="RESPONSE_REGULATORY"/>
    <property type="match status" value="1"/>
</dbReference>
<dbReference type="SMART" id="SM00421">
    <property type="entry name" value="HTH_LUXR"/>
    <property type="match status" value="1"/>
</dbReference>
<accession>A0A1I4H1L0</accession>
<dbReference type="EMBL" id="FOTF01000015">
    <property type="protein sequence ID" value="SFL36134.1"/>
    <property type="molecule type" value="Genomic_DNA"/>
</dbReference>
<dbReference type="InterPro" id="IPR058245">
    <property type="entry name" value="NreC/VraR/RcsB-like_REC"/>
</dbReference>
<evidence type="ECO:0000256" key="1">
    <source>
        <dbReference type="ARBA" id="ARBA00022553"/>
    </source>
</evidence>
<dbReference type="STRING" id="195913.SAMN04488004_11569"/>
<dbReference type="Gene3D" id="3.40.50.2300">
    <property type="match status" value="1"/>
</dbReference>
<reference evidence="6 7" key="1">
    <citation type="submission" date="2016-10" db="EMBL/GenBank/DDBJ databases">
        <authorList>
            <person name="de Groot N.N."/>
        </authorList>
    </citation>
    <scope>NUCLEOTIDE SEQUENCE [LARGE SCALE GENOMIC DNA]</scope>
    <source>
        <strain evidence="6 7">DSM 16199</strain>
    </source>
</reference>
<evidence type="ECO:0000259" key="5">
    <source>
        <dbReference type="PROSITE" id="PS50110"/>
    </source>
</evidence>
<dbReference type="CDD" id="cd06170">
    <property type="entry name" value="LuxR_C_like"/>
    <property type="match status" value="1"/>
</dbReference>
<name>A0A1I4H1L0_9RHOB</name>
<dbReference type="RefSeq" id="WP_245754252.1">
    <property type="nucleotide sequence ID" value="NZ_CAXIDI010000023.1"/>
</dbReference>
<dbReference type="CDD" id="cd17535">
    <property type="entry name" value="REC_NarL-like"/>
    <property type="match status" value="1"/>
</dbReference>
<evidence type="ECO:0000313" key="6">
    <source>
        <dbReference type="EMBL" id="SFL36134.1"/>
    </source>
</evidence>
<keyword evidence="1 3" id="KW-0597">Phosphoprotein</keyword>
<organism evidence="6 7">
    <name type="scientific">Loktanella salsilacus</name>
    <dbReference type="NCBI Taxonomy" id="195913"/>
    <lineage>
        <taxon>Bacteria</taxon>
        <taxon>Pseudomonadati</taxon>
        <taxon>Pseudomonadota</taxon>
        <taxon>Alphaproteobacteria</taxon>
        <taxon>Rhodobacterales</taxon>
        <taxon>Roseobacteraceae</taxon>
        <taxon>Loktanella</taxon>
    </lineage>
</organism>
<dbReference type="GO" id="GO:0003677">
    <property type="term" value="F:DNA binding"/>
    <property type="evidence" value="ECO:0007669"/>
    <property type="project" value="UniProtKB-KW"/>
</dbReference>
<dbReference type="Pfam" id="PF00196">
    <property type="entry name" value="GerE"/>
    <property type="match status" value="1"/>
</dbReference>
<feature type="domain" description="Response regulatory" evidence="5">
    <location>
        <begin position="14"/>
        <end position="131"/>
    </location>
</feature>
<keyword evidence="2" id="KW-0238">DNA-binding</keyword>
<evidence type="ECO:0000313" key="7">
    <source>
        <dbReference type="Proteomes" id="UP000199550"/>
    </source>
</evidence>
<dbReference type="InterPro" id="IPR016032">
    <property type="entry name" value="Sig_transdc_resp-reg_C-effctor"/>
</dbReference>
<sequence length="231" mass="24811">MSIDPNLPFGAGARAMIIDDHPLFCDALRLTLRAVTGIEEISAFERLDPALAAVQAGPVPNVIVLDLNLPDVTGLDGLIRLHRSVPQVPLVVVSSMADHRIICAAIRAGAAGFVPKHSQRDTFRTAFQTVAAGQTYLPDDIDMTEGADVPVTDREDALARLGQLTRQQGTILQLICEGKLNKQIAYDLSIAETTVKAHVTAIMRKLGVQSRTQAVLIAQEASYSSLLQKAP</sequence>
<keyword evidence="7" id="KW-1185">Reference proteome</keyword>
<dbReference type="Pfam" id="PF00072">
    <property type="entry name" value="Response_reg"/>
    <property type="match status" value="1"/>
</dbReference>
<dbReference type="SUPFAM" id="SSF52172">
    <property type="entry name" value="CheY-like"/>
    <property type="match status" value="1"/>
</dbReference>
<protein>
    <submittedName>
        <fullName evidence="6">Two component transcriptional regulator, LuxR family</fullName>
    </submittedName>
</protein>
<gene>
    <name evidence="6" type="ORF">SAMN04488004_11569</name>
</gene>
<dbReference type="GO" id="GO:0006355">
    <property type="term" value="P:regulation of DNA-templated transcription"/>
    <property type="evidence" value="ECO:0007669"/>
    <property type="project" value="InterPro"/>
</dbReference>
<dbReference type="InterPro" id="IPR011006">
    <property type="entry name" value="CheY-like_superfamily"/>
</dbReference>
<dbReference type="PANTHER" id="PTHR45566">
    <property type="entry name" value="HTH-TYPE TRANSCRIPTIONAL REGULATOR YHJB-RELATED"/>
    <property type="match status" value="1"/>
</dbReference>
<dbReference type="GeneID" id="97891859"/>
<proteinExistence type="predicted"/>
<dbReference type="SMART" id="SM00448">
    <property type="entry name" value="REC"/>
    <property type="match status" value="1"/>
</dbReference>
<dbReference type="InterPro" id="IPR051015">
    <property type="entry name" value="EvgA-like"/>
</dbReference>
<dbReference type="InterPro" id="IPR000792">
    <property type="entry name" value="Tscrpt_reg_LuxR_C"/>
</dbReference>
<dbReference type="AlphaFoldDB" id="A0A1I4H1L0"/>
<dbReference type="PROSITE" id="PS00622">
    <property type="entry name" value="HTH_LUXR_1"/>
    <property type="match status" value="1"/>
</dbReference>
<dbReference type="PANTHER" id="PTHR45566:SF1">
    <property type="entry name" value="HTH-TYPE TRANSCRIPTIONAL REGULATOR YHJB-RELATED"/>
    <property type="match status" value="1"/>
</dbReference>
<feature type="domain" description="HTH luxR-type" evidence="4">
    <location>
        <begin position="157"/>
        <end position="222"/>
    </location>
</feature>
<evidence type="ECO:0000256" key="2">
    <source>
        <dbReference type="ARBA" id="ARBA00023125"/>
    </source>
</evidence>
<evidence type="ECO:0000259" key="4">
    <source>
        <dbReference type="PROSITE" id="PS50043"/>
    </source>
</evidence>
<feature type="modified residue" description="4-aspartylphosphate" evidence="3">
    <location>
        <position position="66"/>
    </location>
</feature>
<dbReference type="PRINTS" id="PR00038">
    <property type="entry name" value="HTHLUXR"/>
</dbReference>
<dbReference type="GO" id="GO:0000160">
    <property type="term" value="P:phosphorelay signal transduction system"/>
    <property type="evidence" value="ECO:0007669"/>
    <property type="project" value="InterPro"/>
</dbReference>
<dbReference type="Proteomes" id="UP000199550">
    <property type="component" value="Unassembled WGS sequence"/>
</dbReference>
<dbReference type="SUPFAM" id="SSF46894">
    <property type="entry name" value="C-terminal effector domain of the bipartite response regulators"/>
    <property type="match status" value="1"/>
</dbReference>
<dbReference type="InterPro" id="IPR001789">
    <property type="entry name" value="Sig_transdc_resp-reg_receiver"/>
</dbReference>
<dbReference type="PROSITE" id="PS50043">
    <property type="entry name" value="HTH_LUXR_2"/>
    <property type="match status" value="1"/>
</dbReference>
<evidence type="ECO:0000256" key="3">
    <source>
        <dbReference type="PROSITE-ProRule" id="PRU00169"/>
    </source>
</evidence>